<gene>
    <name evidence="1" type="ORF">PsorP6_007077</name>
</gene>
<reference evidence="1 2" key="1">
    <citation type="journal article" date="2022" name="bioRxiv">
        <title>The genome of the oomycete Peronosclerospora sorghi, a cosmopolitan pathogen of maize and sorghum, is inflated with dispersed pseudogenes.</title>
        <authorList>
            <person name="Fletcher K."/>
            <person name="Martin F."/>
            <person name="Isakeit T."/>
            <person name="Cavanaugh K."/>
            <person name="Magill C."/>
            <person name="Michelmore R."/>
        </authorList>
    </citation>
    <scope>NUCLEOTIDE SEQUENCE [LARGE SCALE GENOMIC DNA]</scope>
    <source>
        <strain evidence="1">P6</strain>
    </source>
</reference>
<keyword evidence="2" id="KW-1185">Reference proteome</keyword>
<organism evidence="1 2">
    <name type="scientific">Peronosclerospora sorghi</name>
    <dbReference type="NCBI Taxonomy" id="230839"/>
    <lineage>
        <taxon>Eukaryota</taxon>
        <taxon>Sar</taxon>
        <taxon>Stramenopiles</taxon>
        <taxon>Oomycota</taxon>
        <taxon>Peronosporomycetes</taxon>
        <taxon>Peronosporales</taxon>
        <taxon>Peronosporaceae</taxon>
        <taxon>Peronosclerospora</taxon>
    </lineage>
</organism>
<protein>
    <submittedName>
        <fullName evidence="1">Uncharacterized protein</fullName>
    </submittedName>
</protein>
<accession>A0ACC0W8C6</accession>
<dbReference type="Proteomes" id="UP001163321">
    <property type="component" value="Chromosome 3"/>
</dbReference>
<name>A0ACC0W8C6_9STRA</name>
<comment type="caution">
    <text evidence="1">The sequence shown here is derived from an EMBL/GenBank/DDBJ whole genome shotgun (WGS) entry which is preliminary data.</text>
</comment>
<proteinExistence type="predicted"/>
<evidence type="ECO:0000313" key="1">
    <source>
        <dbReference type="EMBL" id="KAI9914281.1"/>
    </source>
</evidence>
<sequence length="91" mass="10361">MESELLLGATALGYGILFVICAWLVIYMHHHRSGALRGDTRAAQKVLLPAFQPLLWLLSIVYLLYSITFTLLVFGRSHVTKLHLVETEIFY</sequence>
<dbReference type="EMBL" id="CM047582">
    <property type="protein sequence ID" value="KAI9914281.1"/>
    <property type="molecule type" value="Genomic_DNA"/>
</dbReference>
<evidence type="ECO:0000313" key="2">
    <source>
        <dbReference type="Proteomes" id="UP001163321"/>
    </source>
</evidence>